<dbReference type="AlphaFoldDB" id="K5ZLI0"/>
<dbReference type="GO" id="GO:0000976">
    <property type="term" value="F:transcription cis-regulatory region binding"/>
    <property type="evidence" value="ECO:0007669"/>
    <property type="project" value="TreeGrafter"/>
</dbReference>
<dbReference type="PANTHER" id="PTHR30126:SF39">
    <property type="entry name" value="HTH-TYPE TRANSCRIPTIONAL REGULATOR CYSL"/>
    <property type="match status" value="1"/>
</dbReference>
<evidence type="ECO:0000256" key="3">
    <source>
        <dbReference type="ARBA" id="ARBA00023125"/>
    </source>
</evidence>
<dbReference type="RefSeq" id="WP_007653218.1">
    <property type="nucleotide sequence ID" value="NZ_JH976472.1"/>
</dbReference>
<evidence type="ECO:0000259" key="5">
    <source>
        <dbReference type="PROSITE" id="PS50931"/>
    </source>
</evidence>
<evidence type="ECO:0000256" key="1">
    <source>
        <dbReference type="ARBA" id="ARBA00009437"/>
    </source>
</evidence>
<dbReference type="InterPro" id="IPR036390">
    <property type="entry name" value="WH_DNA-bd_sf"/>
</dbReference>
<dbReference type="Pfam" id="PF03466">
    <property type="entry name" value="LysR_substrate"/>
    <property type="match status" value="1"/>
</dbReference>
<dbReference type="PROSITE" id="PS50931">
    <property type="entry name" value="HTH_LYSR"/>
    <property type="match status" value="1"/>
</dbReference>
<dbReference type="Pfam" id="PF00126">
    <property type="entry name" value="HTH_1"/>
    <property type="match status" value="1"/>
</dbReference>
<dbReference type="OrthoDB" id="9785745at2"/>
<dbReference type="Gene3D" id="1.10.10.10">
    <property type="entry name" value="Winged helix-like DNA-binding domain superfamily/Winged helix DNA-binding domain"/>
    <property type="match status" value="1"/>
</dbReference>
<protein>
    <recommendedName>
        <fullName evidence="5">HTH lysR-type domain-containing protein</fullName>
    </recommendedName>
</protein>
<feature type="domain" description="HTH lysR-type" evidence="5">
    <location>
        <begin position="1"/>
        <end position="57"/>
    </location>
</feature>
<organism evidence="6 7">
    <name type="scientific">Parabacteroides goldsteinii CL02T12C30</name>
    <dbReference type="NCBI Taxonomy" id="999418"/>
    <lineage>
        <taxon>Bacteria</taxon>
        <taxon>Pseudomonadati</taxon>
        <taxon>Bacteroidota</taxon>
        <taxon>Bacteroidia</taxon>
        <taxon>Bacteroidales</taxon>
        <taxon>Tannerellaceae</taxon>
        <taxon>Parabacteroides</taxon>
    </lineage>
</organism>
<proteinExistence type="inferred from homology"/>
<comment type="similarity">
    <text evidence="1">Belongs to the LysR transcriptional regulatory family.</text>
</comment>
<evidence type="ECO:0000313" key="6">
    <source>
        <dbReference type="EMBL" id="EKN16604.1"/>
    </source>
</evidence>
<keyword evidence="3" id="KW-0238">DNA-binding</keyword>
<reference evidence="6 7" key="1">
    <citation type="submission" date="2012-02" db="EMBL/GenBank/DDBJ databases">
        <title>The Genome Sequence of Parabacteroides goldsteinii CL02T12C30.</title>
        <authorList>
            <consortium name="The Broad Institute Genome Sequencing Platform"/>
            <person name="Earl A."/>
            <person name="Ward D."/>
            <person name="Feldgarden M."/>
            <person name="Gevers D."/>
            <person name="Zitomersky N.L."/>
            <person name="Coyne M.J."/>
            <person name="Comstock L.E."/>
            <person name="Young S.K."/>
            <person name="Zeng Q."/>
            <person name="Gargeya S."/>
            <person name="Fitzgerald M."/>
            <person name="Haas B."/>
            <person name="Abouelleil A."/>
            <person name="Alvarado L."/>
            <person name="Arachchi H.M."/>
            <person name="Berlin A."/>
            <person name="Chapman S.B."/>
            <person name="Gearin G."/>
            <person name="Goldberg J."/>
            <person name="Griggs A."/>
            <person name="Gujja S."/>
            <person name="Hansen M."/>
            <person name="Heiman D."/>
            <person name="Howarth C."/>
            <person name="Larimer J."/>
            <person name="Lui A."/>
            <person name="MacDonald P.J.P."/>
            <person name="McCowen C."/>
            <person name="Montmayeur A."/>
            <person name="Murphy C."/>
            <person name="Neiman D."/>
            <person name="Pearson M."/>
            <person name="Priest M."/>
            <person name="Roberts A."/>
            <person name="Saif S."/>
            <person name="Shea T."/>
            <person name="Sisk P."/>
            <person name="Stolte C."/>
            <person name="Sykes S."/>
            <person name="Wortman J."/>
            <person name="Nusbaum C."/>
            <person name="Birren B."/>
        </authorList>
    </citation>
    <scope>NUCLEOTIDE SEQUENCE [LARGE SCALE GENOMIC DNA]</scope>
    <source>
        <strain evidence="6 7">CL02T12C30</strain>
    </source>
</reference>
<name>K5ZLI0_9BACT</name>
<keyword evidence="2" id="KW-0805">Transcription regulation</keyword>
<dbReference type="SUPFAM" id="SSF53850">
    <property type="entry name" value="Periplasmic binding protein-like II"/>
    <property type="match status" value="1"/>
</dbReference>
<dbReference type="PANTHER" id="PTHR30126">
    <property type="entry name" value="HTH-TYPE TRANSCRIPTIONAL REGULATOR"/>
    <property type="match status" value="1"/>
</dbReference>
<dbReference type="InterPro" id="IPR036388">
    <property type="entry name" value="WH-like_DNA-bd_sf"/>
</dbReference>
<dbReference type="GO" id="GO:0003700">
    <property type="term" value="F:DNA-binding transcription factor activity"/>
    <property type="evidence" value="ECO:0007669"/>
    <property type="project" value="InterPro"/>
</dbReference>
<dbReference type="PRINTS" id="PR00039">
    <property type="entry name" value="HTHLYSR"/>
</dbReference>
<evidence type="ECO:0000256" key="2">
    <source>
        <dbReference type="ARBA" id="ARBA00023015"/>
    </source>
</evidence>
<dbReference type="InterPro" id="IPR000847">
    <property type="entry name" value="LysR_HTH_N"/>
</dbReference>
<dbReference type="EMBL" id="AGZO01000014">
    <property type="protein sequence ID" value="EKN16604.1"/>
    <property type="molecule type" value="Genomic_DNA"/>
</dbReference>
<gene>
    <name evidence="6" type="ORF">HMPREF1076_01738</name>
</gene>
<keyword evidence="4" id="KW-0804">Transcription</keyword>
<dbReference type="Gene3D" id="3.40.190.290">
    <property type="match status" value="1"/>
</dbReference>
<dbReference type="HOGENOM" id="CLU_039613_6_1_10"/>
<dbReference type="InterPro" id="IPR005119">
    <property type="entry name" value="LysR_subst-bd"/>
</dbReference>
<evidence type="ECO:0000256" key="4">
    <source>
        <dbReference type="ARBA" id="ARBA00023163"/>
    </source>
</evidence>
<sequence>MDFRLKVFYSVATNLSFTKASKELYISQPAISKHIHELEMQYKTPLFDRTGSRIVLTRAGELLLSHTNTLLAAYRQLDFEMNLLTDNICGDLRLGASTTIAQYVLPPILSSFIRKFPDIRASLLNGNSHDIEKALCEGKITLGLVEGNARQSSLHYTPFMKDELVVITHTGSKLARYEELTLDQLCTLPLVLRENGSGTLAVLESTLAEHQVKLSQLKVLMQLGSTESIKLFLENSDALAIVSVRAVTRELMSGVLKVIDITDFSAERMFSFVQLQGQSGDWKRVSSGICKPISKSDVDAVIVFHFIHHKSTFQ</sequence>
<dbReference type="Proteomes" id="UP000006330">
    <property type="component" value="Unassembled WGS sequence"/>
</dbReference>
<dbReference type="FunFam" id="1.10.10.10:FF:000001">
    <property type="entry name" value="LysR family transcriptional regulator"/>
    <property type="match status" value="1"/>
</dbReference>
<evidence type="ECO:0000313" key="7">
    <source>
        <dbReference type="Proteomes" id="UP000006330"/>
    </source>
</evidence>
<accession>K5ZLI0</accession>
<dbReference type="SUPFAM" id="SSF46785">
    <property type="entry name" value="Winged helix' DNA-binding domain"/>
    <property type="match status" value="1"/>
</dbReference>
<comment type="caution">
    <text evidence="6">The sequence shown here is derived from an EMBL/GenBank/DDBJ whole genome shotgun (WGS) entry which is preliminary data.</text>
</comment>
<dbReference type="CDD" id="cd08420">
    <property type="entry name" value="PBP2_CysL_like"/>
    <property type="match status" value="1"/>
</dbReference>